<dbReference type="AlphaFoldDB" id="A0A378JEI9"/>
<reference evidence="2 4" key="2">
    <citation type="submission" date="2018-06" db="EMBL/GenBank/DDBJ databases">
        <authorList>
            <consortium name="Pathogen Informatics"/>
            <person name="Doyle S."/>
        </authorList>
    </citation>
    <scope>NUCLEOTIDE SEQUENCE [LARGE SCALE GENOMIC DNA]</scope>
    <source>
        <strain evidence="2 4">NCTC12388</strain>
    </source>
</reference>
<dbReference type="Proteomes" id="UP000054691">
    <property type="component" value="Unassembled WGS sequence"/>
</dbReference>
<protein>
    <submittedName>
        <fullName evidence="2">Uncharacterized protein</fullName>
    </submittedName>
</protein>
<dbReference type="EMBL" id="LNYE01000020">
    <property type="protein sequence ID" value="KTD12082.1"/>
    <property type="molecule type" value="Genomic_DNA"/>
</dbReference>
<name>A0A378JEI9_9GAMM</name>
<evidence type="ECO:0000313" key="1">
    <source>
        <dbReference type="EMBL" id="KTD12082.1"/>
    </source>
</evidence>
<dbReference type="OrthoDB" id="5654393at2"/>
<evidence type="ECO:0000313" key="4">
    <source>
        <dbReference type="Proteomes" id="UP000254476"/>
    </source>
</evidence>
<keyword evidence="3" id="KW-1185">Reference proteome</keyword>
<sequence>MSSKSCNWRAYLVYSIMMLILPSIADAGREHFERHRDGLVERPYEHHNYQNKVIKKHEHINVNNVNVNKTNVNVRVHGGVKPGHYYYKGKHYNYYNNGRYYNYYHNNNYYVYYNNGRYYNYFYNGMYYLYFINGIYYNYFYKGKYYKTCVPVPGNPREMVCH</sequence>
<dbReference type="RefSeq" id="WP_058498673.1">
    <property type="nucleotide sequence ID" value="NZ_CAAAHW010000007.1"/>
</dbReference>
<evidence type="ECO:0000313" key="3">
    <source>
        <dbReference type="Proteomes" id="UP000054691"/>
    </source>
</evidence>
<organism evidence="2 4">
    <name type="scientific">Legionella gratiana</name>
    <dbReference type="NCBI Taxonomy" id="45066"/>
    <lineage>
        <taxon>Bacteria</taxon>
        <taxon>Pseudomonadati</taxon>
        <taxon>Pseudomonadota</taxon>
        <taxon>Gammaproteobacteria</taxon>
        <taxon>Legionellales</taxon>
        <taxon>Legionellaceae</taxon>
        <taxon>Legionella</taxon>
    </lineage>
</organism>
<accession>A0A378JEI9</accession>
<proteinExistence type="predicted"/>
<dbReference type="Proteomes" id="UP000254476">
    <property type="component" value="Unassembled WGS sequence"/>
</dbReference>
<dbReference type="EMBL" id="UGOB01000001">
    <property type="protein sequence ID" value="STX46314.1"/>
    <property type="molecule type" value="Genomic_DNA"/>
</dbReference>
<gene>
    <name evidence="1" type="ORF">Lgra_1540</name>
    <name evidence="2" type="ORF">NCTC12388_03076</name>
</gene>
<reference evidence="1 3" key="1">
    <citation type="submission" date="2015-11" db="EMBL/GenBank/DDBJ databases">
        <title>Genomic analysis of 38 Legionella species identifies large and diverse effector repertoires.</title>
        <authorList>
            <person name="Burstein D."/>
            <person name="Amaro F."/>
            <person name="Zusman T."/>
            <person name="Lifshitz Z."/>
            <person name="Cohen O."/>
            <person name="Gilbert J.A."/>
            <person name="Pupko T."/>
            <person name="Shuman H.A."/>
            <person name="Segal G."/>
        </authorList>
    </citation>
    <scope>NUCLEOTIDE SEQUENCE [LARGE SCALE GENOMIC DNA]</scope>
    <source>
        <strain evidence="1 3">Lyon 8420412</strain>
    </source>
</reference>
<evidence type="ECO:0000313" key="2">
    <source>
        <dbReference type="EMBL" id="STX46314.1"/>
    </source>
</evidence>